<feature type="compositionally biased region" description="Polar residues" evidence="1">
    <location>
        <begin position="77"/>
        <end position="87"/>
    </location>
</feature>
<proteinExistence type="predicted"/>
<reference evidence="3" key="1">
    <citation type="submission" date="2019-12" db="EMBL/GenBank/DDBJ databases">
        <title>An insight into the sialome of adult female Ixodes ricinus ticks feeding for 6 days.</title>
        <authorList>
            <person name="Perner J."/>
            <person name="Ribeiro J.M.C."/>
        </authorList>
    </citation>
    <scope>NUCLEOTIDE SEQUENCE</scope>
    <source>
        <strain evidence="3">Semi-engorged</strain>
        <tissue evidence="3">Salivary glands</tissue>
    </source>
</reference>
<feature type="compositionally biased region" description="Basic residues" evidence="1">
    <location>
        <begin position="89"/>
        <end position="99"/>
    </location>
</feature>
<feature type="region of interest" description="Disordered" evidence="1">
    <location>
        <begin position="43"/>
        <end position="99"/>
    </location>
</feature>
<feature type="signal peptide" evidence="2">
    <location>
        <begin position="1"/>
        <end position="27"/>
    </location>
</feature>
<name>A0A6B0U5T9_IXORI</name>
<evidence type="ECO:0000256" key="2">
    <source>
        <dbReference type="SAM" id="SignalP"/>
    </source>
</evidence>
<evidence type="ECO:0000256" key="1">
    <source>
        <dbReference type="SAM" id="MobiDB-lite"/>
    </source>
</evidence>
<protein>
    <submittedName>
        <fullName evidence="3">Putative secreted protein</fullName>
    </submittedName>
</protein>
<evidence type="ECO:0000313" key="3">
    <source>
        <dbReference type="EMBL" id="MXU87879.1"/>
    </source>
</evidence>
<accession>A0A6B0U5T9</accession>
<organism evidence="3">
    <name type="scientific">Ixodes ricinus</name>
    <name type="common">Common tick</name>
    <name type="synonym">Acarus ricinus</name>
    <dbReference type="NCBI Taxonomy" id="34613"/>
    <lineage>
        <taxon>Eukaryota</taxon>
        <taxon>Metazoa</taxon>
        <taxon>Ecdysozoa</taxon>
        <taxon>Arthropoda</taxon>
        <taxon>Chelicerata</taxon>
        <taxon>Arachnida</taxon>
        <taxon>Acari</taxon>
        <taxon>Parasitiformes</taxon>
        <taxon>Ixodida</taxon>
        <taxon>Ixodoidea</taxon>
        <taxon>Ixodidae</taxon>
        <taxon>Ixodinae</taxon>
        <taxon>Ixodes</taxon>
    </lineage>
</organism>
<feature type="compositionally biased region" description="Low complexity" evidence="1">
    <location>
        <begin position="44"/>
        <end position="56"/>
    </location>
</feature>
<dbReference type="AlphaFoldDB" id="A0A6B0U5T9"/>
<keyword evidence="2" id="KW-0732">Signal</keyword>
<sequence length="99" mass="11124">MTRATCATTRWPWAIWASWRACSPALGGLPRWTCCRRPCTHRAPTTGTRMSTPTPTWEATFSDRAGSRKPSGRGQMPRTSYASSTMGVRTKRSTRSSWR</sequence>
<dbReference type="EMBL" id="GIFC01005796">
    <property type="protein sequence ID" value="MXU87879.1"/>
    <property type="molecule type" value="Transcribed_RNA"/>
</dbReference>
<feature type="chain" id="PRO_5025645129" evidence="2">
    <location>
        <begin position="28"/>
        <end position="99"/>
    </location>
</feature>